<name>A0A9X2L6Y3_9PROT</name>
<proteinExistence type="inferred from homology"/>
<protein>
    <submittedName>
        <fullName evidence="4">DNA starvation/stationary phase protection protein</fullName>
    </submittedName>
</protein>
<dbReference type="InterPro" id="IPR009078">
    <property type="entry name" value="Ferritin-like_SF"/>
</dbReference>
<dbReference type="CDD" id="cd01043">
    <property type="entry name" value="DPS"/>
    <property type="match status" value="1"/>
</dbReference>
<dbReference type="GO" id="GO:0016722">
    <property type="term" value="F:oxidoreductase activity, acting on metal ions"/>
    <property type="evidence" value="ECO:0007669"/>
    <property type="project" value="InterPro"/>
</dbReference>
<evidence type="ECO:0000256" key="2">
    <source>
        <dbReference type="RuleBase" id="RU003875"/>
    </source>
</evidence>
<evidence type="ECO:0000256" key="1">
    <source>
        <dbReference type="ARBA" id="ARBA00009497"/>
    </source>
</evidence>
<organism evidence="4 5">
    <name type="scientific">Parvularcula maris</name>
    <dbReference type="NCBI Taxonomy" id="2965077"/>
    <lineage>
        <taxon>Bacteria</taxon>
        <taxon>Pseudomonadati</taxon>
        <taxon>Pseudomonadota</taxon>
        <taxon>Alphaproteobacteria</taxon>
        <taxon>Parvularculales</taxon>
        <taxon>Parvularculaceae</taxon>
        <taxon>Parvularcula</taxon>
    </lineage>
</organism>
<dbReference type="InterPro" id="IPR012347">
    <property type="entry name" value="Ferritin-like"/>
</dbReference>
<dbReference type="SUPFAM" id="SSF47240">
    <property type="entry name" value="Ferritin-like"/>
    <property type="match status" value="1"/>
</dbReference>
<comment type="caution">
    <text evidence="4">The sequence shown here is derived from an EMBL/GenBank/DDBJ whole genome shotgun (WGS) entry which is preliminary data.</text>
</comment>
<dbReference type="RefSeq" id="WP_256617914.1">
    <property type="nucleotide sequence ID" value="NZ_JANIBC010000001.1"/>
</dbReference>
<evidence type="ECO:0000313" key="4">
    <source>
        <dbReference type="EMBL" id="MCQ8184108.1"/>
    </source>
</evidence>
<dbReference type="InterPro" id="IPR008331">
    <property type="entry name" value="Ferritin_DPS_dom"/>
</dbReference>
<dbReference type="Pfam" id="PF00210">
    <property type="entry name" value="Ferritin"/>
    <property type="match status" value="1"/>
</dbReference>
<accession>A0A9X2L6Y3</accession>
<dbReference type="PANTHER" id="PTHR42932">
    <property type="entry name" value="GENERAL STRESS PROTEIN 20U"/>
    <property type="match status" value="1"/>
</dbReference>
<dbReference type="InterPro" id="IPR002177">
    <property type="entry name" value="DPS_DNA-bd"/>
</dbReference>
<dbReference type="Proteomes" id="UP001142610">
    <property type="component" value="Unassembled WGS sequence"/>
</dbReference>
<dbReference type="Gene3D" id="1.20.1260.10">
    <property type="match status" value="1"/>
</dbReference>
<dbReference type="InterPro" id="IPR023188">
    <property type="entry name" value="DPS_DNA-bd_CS"/>
</dbReference>
<dbReference type="PRINTS" id="PR01346">
    <property type="entry name" value="HELNAPAPROT"/>
</dbReference>
<dbReference type="AlphaFoldDB" id="A0A9X2L6Y3"/>
<reference evidence="4" key="1">
    <citation type="submission" date="2022-07" db="EMBL/GenBank/DDBJ databases">
        <title>Parvularcula maris sp. nov., an algicidal bacterium isolated from seawater.</title>
        <authorList>
            <person name="Li F."/>
        </authorList>
    </citation>
    <scope>NUCLEOTIDE SEQUENCE</scope>
    <source>
        <strain evidence="4">BGMRC 0090</strain>
    </source>
</reference>
<sequence>MTEAHHIDQPEHVVESGLDRDGRKELCSMLGEALASTYVLYHKTHAYHWNVTGPLFYSVHNMTDEQYQNLAAAIDEIAERIRALGFPAPIGLKSYYETSTIKDVTGIPDAGTMVRELALDNQHLAGSMRKIVEKAEEIGDSFTADFVTDRIGTHEEFSWMLSALAMGDERTPTP</sequence>
<feature type="domain" description="Ferritin/DPS" evidence="3">
    <location>
        <begin position="30"/>
        <end position="164"/>
    </location>
</feature>
<dbReference type="GO" id="GO:0008199">
    <property type="term" value="F:ferric iron binding"/>
    <property type="evidence" value="ECO:0007669"/>
    <property type="project" value="InterPro"/>
</dbReference>
<gene>
    <name evidence="4" type="ORF">NOG11_01785</name>
</gene>
<keyword evidence="5" id="KW-1185">Reference proteome</keyword>
<dbReference type="PROSITE" id="PS00818">
    <property type="entry name" value="DPS_1"/>
    <property type="match status" value="1"/>
</dbReference>
<dbReference type="PANTHER" id="PTHR42932:SF3">
    <property type="entry name" value="DNA PROTECTION DURING STARVATION PROTEIN"/>
    <property type="match status" value="1"/>
</dbReference>
<dbReference type="PROSITE" id="PS00819">
    <property type="entry name" value="DPS_2"/>
    <property type="match status" value="1"/>
</dbReference>
<comment type="similarity">
    <text evidence="1 2">Belongs to the Dps family.</text>
</comment>
<evidence type="ECO:0000259" key="3">
    <source>
        <dbReference type="Pfam" id="PF00210"/>
    </source>
</evidence>
<dbReference type="PIRSF" id="PIRSF005900">
    <property type="entry name" value="Dps"/>
    <property type="match status" value="1"/>
</dbReference>
<dbReference type="EMBL" id="JANIBC010000001">
    <property type="protein sequence ID" value="MCQ8184108.1"/>
    <property type="molecule type" value="Genomic_DNA"/>
</dbReference>
<evidence type="ECO:0000313" key="5">
    <source>
        <dbReference type="Proteomes" id="UP001142610"/>
    </source>
</evidence>